<evidence type="ECO:0000256" key="4">
    <source>
        <dbReference type="ARBA" id="ARBA00023004"/>
    </source>
</evidence>
<proteinExistence type="predicted"/>
<dbReference type="InterPro" id="IPR055557">
    <property type="entry name" value="DUF7133"/>
</dbReference>
<keyword evidence="2 5" id="KW-0479">Metal-binding</keyword>
<dbReference type="InterPro" id="IPR013517">
    <property type="entry name" value="FG-GAP"/>
</dbReference>
<dbReference type="Gene3D" id="2.60.120.560">
    <property type="entry name" value="Exo-inulinase, domain 1"/>
    <property type="match status" value="1"/>
</dbReference>
<feature type="region of interest" description="Disordered" evidence="6">
    <location>
        <begin position="452"/>
        <end position="471"/>
    </location>
</feature>
<dbReference type="SUPFAM" id="SSF69318">
    <property type="entry name" value="Integrin alpha N-terminal domain"/>
    <property type="match status" value="1"/>
</dbReference>
<dbReference type="InterPro" id="IPR013428">
    <property type="entry name" value="Membrane-bound_put_N"/>
</dbReference>
<dbReference type="InterPro" id="IPR011042">
    <property type="entry name" value="6-blade_b-propeller_TolB-like"/>
</dbReference>
<dbReference type="RefSeq" id="WP_419189895.1">
    <property type="nucleotide sequence ID" value="NZ_CP036526.1"/>
</dbReference>
<dbReference type="SUPFAM" id="SSF48371">
    <property type="entry name" value="ARM repeat"/>
    <property type="match status" value="1"/>
</dbReference>
<dbReference type="InterPro" id="IPR009056">
    <property type="entry name" value="Cyt_c-like_dom"/>
</dbReference>
<dbReference type="InterPro" id="IPR011989">
    <property type="entry name" value="ARM-like"/>
</dbReference>
<name>A0A517NSS6_9BACT</name>
<dbReference type="SUPFAM" id="SSF46626">
    <property type="entry name" value="Cytochrome c"/>
    <property type="match status" value="1"/>
</dbReference>
<dbReference type="PROSITE" id="PS51007">
    <property type="entry name" value="CYTC"/>
    <property type="match status" value="1"/>
</dbReference>
<sequence length="1937" mass="212335" precursor="true">MLALRAFAASVCILAVAGTNADERTIHSFESKQLTGTYFSEGANAGDINGDGVADIVYGPYWFAGPDYEAKHEIYKPVKQDVNRYADNFFSWVHDFNKDGFNDVFVVGFPGTPAYVYENPKADGLKKHWKKHQVFDWVSNESPQLINLLGDEQPELVCTRDGFFGFATIDSSDPLGTWDFHPISQQVTAKKFGHGLGIGDINGDGRQDIIHAGGWYEQPPSKADASRWKHHPVKLTVGYGGAEMHAYDVDGDGDNDVITSERAHEFGLSWYEQVTDGDAFTFKRHQIMGSHPSENKYGVLFSEPHSVALADIDGDGLKDIVTGKTYWSHHKQSPMWDAGAVVYWFKLVRADDGVDWVPYLADGDAGIGRQVSVTDVNADGLTDIVLGGMKGAHVLTHKTSPATPEQWKAAQPRVYTGPKLPSMNGAKALRGPKSKVNVKTARVEGAIEGESLKGRTTGGATKAQDMSRFNGDSWSGKSQLWWTGAKPGDTLTLELPAFTGVVDLDVVLTCAKDYGVVQLSLDDQPLGDPIDLYETSVITTGVLSFPKQSVQGNKHTLGVQIIGANPKAAKSHMFAIDYLRIKKPDGKFVDAPVSKRPAGERNADAGERPKSRDGRVLNLGFELGTLADWTATGDGFEGQPIKGDLAKVRRSSMPSNHSGDFWIGGFEKFGDERTGTLTSEPFVVSQPYGSFLTNGGQHDTTRVELIRQDTGKVFFQVNGTKTETMRRVVVDLRGHVGKEIRIRIVDEHKGGWGHVNFDNFLLHANRPARPTPSLVALTADEYPHSGLRAQQAATEMKVPDGFHVTVGASEPAVKQPIAMALDDRGRVWIAEAYEYPVRAKGDTGRDRILIFEDTNGDGSLDSRKVFAEGLNLVSGLEVGFGGVWVGAAPYLMFIPDKDGDDVPDGEPEILLDGWGLQDTHETLNAFIWGPDGWLYGCHGVFTHSRVGKPGTPDADRIPLNCCVWRYHPTRHEFDVFANGTSNPWGVDFNDHGQAFITACVIPHLYHIIQGARYQRQGGRHFNPHTYRDIVTIADHLHYLGATPHGGNSKSNSAGGGHAHAGAMIYLGDRWPQKYRDQIFMNNIHGQRLNVDILKPNGSGYVGSHGPDFLLARDNASQILNLRYGPDGNAWMIDWYDMQACHHGKTSLHDRTNGRIYKISYGDQGFAAPTVDLAKASDLQLAEMVLHPNDWYVRHSRRVLQERAAKRPIDAAAITRLTQVAISHDDDTRRLRAAWALHVTKSLHKNLSTKLCDDASAYVRGWAVQLAMETAGDQPSANQLAKFASMAATDPSPIVRLYLTSATQKLPPESRWNLLKSLTSHAQDATDHNLPLMYWYAAEPLAEVDPFRALALAMSAGERIPLLREFMLRRIGSGGSESSLEVLVKGLGDAATPALKLTYLKAIRTALQGQRKVEAPPIWSDVSKSLLASENSEVRLQSTALGVTFGDPAAMQTMRSQIVDPSGSIAARTTALQSLLDANDRRLVPTLTRLLADAAPLREAAIRGLAQFDDASVAPSLLAAYSGLTPDQRRIALGTLCSRPGPASTLLDAIEAKKIPGADLTADLVMQLQFLNDKQVNAKLKRVWGAARESAGDKLKLIAEYKSLIESTDHPQAELETGRAVFANTCMKCHTLYGVGFKVGPDLTGSNRANLDYLLSNIVDPSSVMAKEYQPTVLLTEDGRIVSGLVKAEDKNSVSIQTTDALVVVPIDEIDDRRLGDKSMMPDDQLKQFTPHQVRSLVAYLRGKEQTPMAATPENASTFFNGTDLTGWTGTDGLWSVENGELVGRTEGLKRNEWIVSDLSADNFRLTVDVKLVDNAGNSGIQFRSKSHDDEVSGYQADIGAGWWGKLYEEHGRGLLWDKSAKQHVRQGQWNQYEIIAQNNHLRTLINGHPCVDLIDRKGATRGIIAFQLHSGGKTEVRFRKMKLEVLRQETPPAGGQQ</sequence>
<dbReference type="EMBL" id="CP036526">
    <property type="protein sequence ID" value="QDT10174.1"/>
    <property type="molecule type" value="Genomic_DNA"/>
</dbReference>
<dbReference type="GO" id="GO:0009055">
    <property type="term" value="F:electron transfer activity"/>
    <property type="evidence" value="ECO:0007669"/>
    <property type="project" value="InterPro"/>
</dbReference>
<dbReference type="InterPro" id="IPR036909">
    <property type="entry name" value="Cyt_c-like_dom_sf"/>
</dbReference>
<dbReference type="Pfam" id="PF06439">
    <property type="entry name" value="3keto-disac_hyd"/>
    <property type="match status" value="1"/>
</dbReference>
<dbReference type="Pfam" id="PF13517">
    <property type="entry name" value="FG-GAP_3"/>
    <property type="match status" value="1"/>
</dbReference>
<dbReference type="InterPro" id="IPR013427">
    <property type="entry name" value="Haem-bd_dom_put"/>
</dbReference>
<dbReference type="NCBIfam" id="TIGR02603">
    <property type="entry name" value="CxxCH_TIGR02603"/>
    <property type="match status" value="1"/>
</dbReference>
<dbReference type="Gene3D" id="1.25.10.10">
    <property type="entry name" value="Leucine-rich Repeat Variant"/>
    <property type="match status" value="2"/>
</dbReference>
<evidence type="ECO:0000256" key="7">
    <source>
        <dbReference type="SAM" id="SignalP"/>
    </source>
</evidence>
<dbReference type="InterPro" id="IPR016024">
    <property type="entry name" value="ARM-type_fold"/>
</dbReference>
<feature type="domain" description="Cytochrome c" evidence="8">
    <location>
        <begin position="1612"/>
        <end position="1744"/>
    </location>
</feature>
<protein>
    <submittedName>
        <fullName evidence="9">FG-GAP repeat protein</fullName>
    </submittedName>
</protein>
<gene>
    <name evidence="9" type="ORF">K239x_21290</name>
</gene>
<keyword evidence="4 5" id="KW-0408">Iron</keyword>
<dbReference type="NCBIfam" id="TIGR02604">
    <property type="entry name" value="Piru_Ver_Nterm"/>
    <property type="match status" value="1"/>
</dbReference>
<dbReference type="PANTHER" id="PTHR33546">
    <property type="entry name" value="LARGE, MULTIFUNCTIONAL SECRETED PROTEIN-RELATED"/>
    <property type="match status" value="1"/>
</dbReference>
<dbReference type="InterPro" id="IPR028994">
    <property type="entry name" value="Integrin_alpha_N"/>
</dbReference>
<dbReference type="InterPro" id="IPR011041">
    <property type="entry name" value="Quinoprot_gluc/sorb_DH_b-prop"/>
</dbReference>
<evidence type="ECO:0000313" key="9">
    <source>
        <dbReference type="EMBL" id="QDT10174.1"/>
    </source>
</evidence>
<keyword evidence="1 5" id="KW-0349">Heme</keyword>
<dbReference type="Gene3D" id="1.10.760.10">
    <property type="entry name" value="Cytochrome c-like domain"/>
    <property type="match status" value="1"/>
</dbReference>
<dbReference type="Gene3D" id="2.120.10.30">
    <property type="entry name" value="TolB, C-terminal domain"/>
    <property type="match status" value="1"/>
</dbReference>
<keyword evidence="10" id="KW-1185">Reference proteome</keyword>
<organism evidence="9 10">
    <name type="scientific">Stieleria marina</name>
    <dbReference type="NCBI Taxonomy" id="1930275"/>
    <lineage>
        <taxon>Bacteria</taxon>
        <taxon>Pseudomonadati</taxon>
        <taxon>Planctomycetota</taxon>
        <taxon>Planctomycetia</taxon>
        <taxon>Pirellulales</taxon>
        <taxon>Pirellulaceae</taxon>
        <taxon>Stieleria</taxon>
    </lineage>
</organism>
<feature type="signal peptide" evidence="7">
    <location>
        <begin position="1"/>
        <end position="21"/>
    </location>
</feature>
<evidence type="ECO:0000256" key="1">
    <source>
        <dbReference type="ARBA" id="ARBA00022617"/>
    </source>
</evidence>
<accession>A0A517NSS6</accession>
<evidence type="ECO:0000256" key="3">
    <source>
        <dbReference type="ARBA" id="ARBA00022729"/>
    </source>
</evidence>
<dbReference type="Proteomes" id="UP000319817">
    <property type="component" value="Chromosome"/>
</dbReference>
<dbReference type="GO" id="GO:0020037">
    <property type="term" value="F:heme binding"/>
    <property type="evidence" value="ECO:0007669"/>
    <property type="project" value="InterPro"/>
</dbReference>
<keyword evidence="3 7" id="KW-0732">Signal</keyword>
<feature type="region of interest" description="Disordered" evidence="6">
    <location>
        <begin position="590"/>
        <end position="612"/>
    </location>
</feature>
<feature type="compositionally biased region" description="Basic and acidic residues" evidence="6">
    <location>
        <begin position="597"/>
        <end position="612"/>
    </location>
</feature>
<dbReference type="Gene3D" id="2.130.10.130">
    <property type="entry name" value="Integrin alpha, N-terminal"/>
    <property type="match status" value="2"/>
</dbReference>
<dbReference type="PANTHER" id="PTHR33546:SF1">
    <property type="entry name" value="LARGE, MULTIFUNCTIONAL SECRETED PROTEIN"/>
    <property type="match status" value="1"/>
</dbReference>
<dbReference type="GO" id="GO:0046872">
    <property type="term" value="F:metal ion binding"/>
    <property type="evidence" value="ECO:0007669"/>
    <property type="project" value="UniProtKB-KW"/>
</dbReference>
<feature type="chain" id="PRO_5022225630" evidence="7">
    <location>
        <begin position="22"/>
        <end position="1937"/>
    </location>
</feature>
<dbReference type="SUPFAM" id="SSF50952">
    <property type="entry name" value="Soluble quinoprotein glucose dehydrogenase"/>
    <property type="match status" value="1"/>
</dbReference>
<evidence type="ECO:0000256" key="6">
    <source>
        <dbReference type="SAM" id="MobiDB-lite"/>
    </source>
</evidence>
<dbReference type="Pfam" id="PF23500">
    <property type="entry name" value="DUF7133"/>
    <property type="match status" value="1"/>
</dbReference>
<dbReference type="InterPro" id="IPR010496">
    <property type="entry name" value="AL/BT2_dom"/>
</dbReference>
<reference evidence="9 10" key="1">
    <citation type="submission" date="2019-02" db="EMBL/GenBank/DDBJ databases">
        <title>Deep-cultivation of Planctomycetes and their phenomic and genomic characterization uncovers novel biology.</title>
        <authorList>
            <person name="Wiegand S."/>
            <person name="Jogler M."/>
            <person name="Boedeker C."/>
            <person name="Pinto D."/>
            <person name="Vollmers J."/>
            <person name="Rivas-Marin E."/>
            <person name="Kohn T."/>
            <person name="Peeters S.H."/>
            <person name="Heuer A."/>
            <person name="Rast P."/>
            <person name="Oberbeckmann S."/>
            <person name="Bunk B."/>
            <person name="Jeske O."/>
            <person name="Meyerdierks A."/>
            <person name="Storesund J.E."/>
            <person name="Kallscheuer N."/>
            <person name="Luecker S."/>
            <person name="Lage O.M."/>
            <person name="Pohl T."/>
            <person name="Merkel B.J."/>
            <person name="Hornburger P."/>
            <person name="Mueller R.-W."/>
            <person name="Bruemmer F."/>
            <person name="Labrenz M."/>
            <person name="Spormann A.M."/>
            <person name="Op den Camp H."/>
            <person name="Overmann J."/>
            <person name="Amann R."/>
            <person name="Jetten M.S.M."/>
            <person name="Mascher T."/>
            <person name="Medema M.H."/>
            <person name="Devos D.P."/>
            <person name="Kaster A.-K."/>
            <person name="Ovreas L."/>
            <person name="Rohde M."/>
            <person name="Galperin M.Y."/>
            <person name="Jogler C."/>
        </authorList>
    </citation>
    <scope>NUCLEOTIDE SEQUENCE [LARGE SCALE GENOMIC DNA]</scope>
    <source>
        <strain evidence="9 10">K23_9</strain>
    </source>
</reference>
<evidence type="ECO:0000259" key="8">
    <source>
        <dbReference type="PROSITE" id="PS51007"/>
    </source>
</evidence>
<evidence type="ECO:0000313" key="10">
    <source>
        <dbReference type="Proteomes" id="UP000319817"/>
    </source>
</evidence>
<dbReference type="GO" id="GO:0016787">
    <property type="term" value="F:hydrolase activity"/>
    <property type="evidence" value="ECO:0007669"/>
    <property type="project" value="InterPro"/>
</dbReference>
<evidence type="ECO:0000256" key="2">
    <source>
        <dbReference type="ARBA" id="ARBA00022723"/>
    </source>
</evidence>
<evidence type="ECO:0000256" key="5">
    <source>
        <dbReference type="PROSITE-ProRule" id="PRU00433"/>
    </source>
</evidence>